<gene>
    <name evidence="10" type="ORF">HMPREF9432_00106</name>
</gene>
<keyword evidence="2 7" id="KW-0812">Transmembrane</keyword>
<evidence type="ECO:0000256" key="7">
    <source>
        <dbReference type="SAM" id="Phobius"/>
    </source>
</evidence>
<dbReference type="InterPro" id="IPR039421">
    <property type="entry name" value="Type_1_exporter"/>
</dbReference>
<dbReference type="InterPro" id="IPR017871">
    <property type="entry name" value="ABC_transporter-like_CS"/>
</dbReference>
<dbReference type="EMBL" id="ADGH01000003">
    <property type="protein sequence ID" value="EHG25605.1"/>
    <property type="molecule type" value="Genomic_DNA"/>
</dbReference>
<dbReference type="PROSITE" id="PS50893">
    <property type="entry name" value="ABC_TRANSPORTER_2"/>
    <property type="match status" value="1"/>
</dbReference>
<comment type="subcellular location">
    <subcellularLocation>
        <location evidence="1">Cell membrane</location>
        <topology evidence="1">Multi-pass membrane protein</topology>
    </subcellularLocation>
</comment>
<dbReference type="InterPro" id="IPR027417">
    <property type="entry name" value="P-loop_NTPase"/>
</dbReference>
<reference evidence="10 11" key="1">
    <citation type="submission" date="2011-08" db="EMBL/GenBank/DDBJ databases">
        <title>The Genome Sequence of Selenomonas noxia F0398.</title>
        <authorList>
            <consortium name="The Broad Institute Genome Sequencing Platform"/>
            <person name="Earl A."/>
            <person name="Ward D."/>
            <person name="Feldgarden M."/>
            <person name="Gevers D."/>
            <person name="Izard J."/>
            <person name="Ganesan A."/>
            <person name="Blanton J.M."/>
            <person name="Baranova O.V."/>
            <person name="Tanner A.C."/>
            <person name="Dewhirst F.E."/>
            <person name="Young S.K."/>
            <person name="Zeng Q."/>
            <person name="Gargeya S."/>
            <person name="Fitzgerald M."/>
            <person name="Haas B."/>
            <person name="Abouelleil A."/>
            <person name="Alvarado L."/>
            <person name="Arachchi H.M."/>
            <person name="Berlin A."/>
            <person name="Brown A."/>
            <person name="Chapman S.B."/>
            <person name="Chen Z."/>
            <person name="Dunbar C."/>
            <person name="Freedman E."/>
            <person name="Gearin G."/>
            <person name="Gellesch M."/>
            <person name="Goldberg J."/>
            <person name="Griggs A."/>
            <person name="Gujja S."/>
            <person name="Heiman D."/>
            <person name="Howarth C."/>
            <person name="Larson L."/>
            <person name="Lui A."/>
            <person name="MacDonald P.J.P."/>
            <person name="Montmayeur A."/>
            <person name="Murphy C."/>
            <person name="Neiman D."/>
            <person name="Pearson M."/>
            <person name="Priest M."/>
            <person name="Roberts A."/>
            <person name="Saif S."/>
            <person name="Shea T."/>
            <person name="Shenoy N."/>
            <person name="Sisk P."/>
            <person name="Stolte C."/>
            <person name="Sykes S."/>
            <person name="Wortman J."/>
            <person name="Nusbaum C."/>
            <person name="Birren B."/>
        </authorList>
    </citation>
    <scope>NUCLEOTIDE SEQUENCE [LARGE SCALE GENOMIC DNA]</scope>
    <source>
        <strain evidence="10 11">F0398</strain>
    </source>
</reference>
<organism evidence="10 11">
    <name type="scientific">Selenomonas noxia F0398</name>
    <dbReference type="NCBI Taxonomy" id="702437"/>
    <lineage>
        <taxon>Bacteria</taxon>
        <taxon>Bacillati</taxon>
        <taxon>Bacillota</taxon>
        <taxon>Negativicutes</taxon>
        <taxon>Selenomonadales</taxon>
        <taxon>Selenomonadaceae</taxon>
        <taxon>Selenomonas</taxon>
    </lineage>
</organism>
<dbReference type="InterPro" id="IPR011527">
    <property type="entry name" value="ABC1_TM_dom"/>
</dbReference>
<dbReference type="SUPFAM" id="SSF52540">
    <property type="entry name" value="P-loop containing nucleoside triphosphate hydrolases"/>
    <property type="match status" value="1"/>
</dbReference>
<dbReference type="InterPro" id="IPR003593">
    <property type="entry name" value="AAA+_ATPase"/>
</dbReference>
<evidence type="ECO:0000256" key="4">
    <source>
        <dbReference type="ARBA" id="ARBA00022840"/>
    </source>
</evidence>
<dbReference type="PANTHER" id="PTHR24221">
    <property type="entry name" value="ATP-BINDING CASSETTE SUB-FAMILY B"/>
    <property type="match status" value="1"/>
</dbReference>
<dbReference type="InterPro" id="IPR036640">
    <property type="entry name" value="ABC1_TM_sf"/>
</dbReference>
<feature type="transmembrane region" description="Helical" evidence="7">
    <location>
        <begin position="21"/>
        <end position="42"/>
    </location>
</feature>
<dbReference type="RefSeq" id="WP_006695700.1">
    <property type="nucleotide sequence ID" value="NZ_JH376857.1"/>
</dbReference>
<evidence type="ECO:0000313" key="11">
    <source>
        <dbReference type="Proteomes" id="UP000003175"/>
    </source>
</evidence>
<dbReference type="PROSITE" id="PS50929">
    <property type="entry name" value="ABC_TM1F"/>
    <property type="match status" value="1"/>
</dbReference>
<proteinExistence type="predicted"/>
<dbReference type="PROSITE" id="PS00211">
    <property type="entry name" value="ABC_TRANSPORTER_1"/>
    <property type="match status" value="1"/>
</dbReference>
<feature type="transmembrane region" description="Helical" evidence="7">
    <location>
        <begin position="275"/>
        <end position="295"/>
    </location>
</feature>
<protein>
    <recommendedName>
        <fullName evidence="12">ABC transporter, ATP-binding protein</fullName>
    </recommendedName>
</protein>
<keyword evidence="4" id="KW-0067">ATP-binding</keyword>
<evidence type="ECO:0000259" key="9">
    <source>
        <dbReference type="PROSITE" id="PS50929"/>
    </source>
</evidence>
<dbReference type="SMART" id="SM00382">
    <property type="entry name" value="AAA"/>
    <property type="match status" value="1"/>
</dbReference>
<evidence type="ECO:0000256" key="5">
    <source>
        <dbReference type="ARBA" id="ARBA00022989"/>
    </source>
</evidence>
<dbReference type="PANTHER" id="PTHR24221:SF654">
    <property type="entry name" value="ATP-BINDING CASSETTE SUB-FAMILY B MEMBER 6"/>
    <property type="match status" value="1"/>
</dbReference>
<comment type="caution">
    <text evidence="10">The sequence shown here is derived from an EMBL/GenBank/DDBJ whole genome shotgun (WGS) entry which is preliminary data.</text>
</comment>
<evidence type="ECO:0000256" key="3">
    <source>
        <dbReference type="ARBA" id="ARBA00022741"/>
    </source>
</evidence>
<dbReference type="Gene3D" id="1.20.1560.10">
    <property type="entry name" value="ABC transporter type 1, transmembrane domain"/>
    <property type="match status" value="1"/>
</dbReference>
<feature type="transmembrane region" description="Helical" evidence="7">
    <location>
        <begin position="249"/>
        <end position="269"/>
    </location>
</feature>
<feature type="transmembrane region" description="Helical" evidence="7">
    <location>
        <begin position="163"/>
        <end position="181"/>
    </location>
</feature>
<dbReference type="Proteomes" id="UP000003175">
    <property type="component" value="Unassembled WGS sequence"/>
</dbReference>
<feature type="transmembrane region" description="Helical" evidence="7">
    <location>
        <begin position="54"/>
        <end position="76"/>
    </location>
</feature>
<evidence type="ECO:0000259" key="8">
    <source>
        <dbReference type="PROSITE" id="PS50893"/>
    </source>
</evidence>
<feature type="domain" description="ABC transporter" evidence="8">
    <location>
        <begin position="336"/>
        <end position="570"/>
    </location>
</feature>
<feature type="domain" description="ABC transmembrane type-1" evidence="9">
    <location>
        <begin position="24"/>
        <end position="305"/>
    </location>
</feature>
<feature type="transmembrane region" description="Helical" evidence="7">
    <location>
        <begin position="137"/>
        <end position="157"/>
    </location>
</feature>
<keyword evidence="3" id="KW-0547">Nucleotide-binding</keyword>
<dbReference type="Pfam" id="PF00664">
    <property type="entry name" value="ABC_membrane"/>
    <property type="match status" value="1"/>
</dbReference>
<keyword evidence="5 7" id="KW-1133">Transmembrane helix</keyword>
<dbReference type="Gene3D" id="3.40.50.300">
    <property type="entry name" value="P-loop containing nucleotide triphosphate hydrolases"/>
    <property type="match status" value="1"/>
</dbReference>
<accession>A0ABN0DRH9</accession>
<keyword evidence="6 7" id="KW-0472">Membrane</keyword>
<name>A0ABN0DRH9_9FIRM</name>
<dbReference type="SUPFAM" id="SSF90123">
    <property type="entry name" value="ABC transporter transmembrane region"/>
    <property type="match status" value="1"/>
</dbReference>
<dbReference type="InterPro" id="IPR003439">
    <property type="entry name" value="ABC_transporter-like_ATP-bd"/>
</dbReference>
<evidence type="ECO:0000256" key="1">
    <source>
        <dbReference type="ARBA" id="ARBA00004651"/>
    </source>
</evidence>
<evidence type="ECO:0008006" key="12">
    <source>
        <dbReference type="Google" id="ProtNLM"/>
    </source>
</evidence>
<evidence type="ECO:0000256" key="2">
    <source>
        <dbReference type="ARBA" id="ARBA00022692"/>
    </source>
</evidence>
<keyword evidence="11" id="KW-1185">Reference proteome</keyword>
<sequence>MENTSPMKRLWQLSAAEHGRLRTAIALAALGVLAGIVPYWAAAEMITSLLSGASESRTCLILCLAAFVGYALRSILYAEALALSHRAAFAVLRDIRTRVLEKLPKLPLGVVIDHTSGEMKHTIVDQVENMERTIAHLWPEMTANTFGPLCIFVYLLVLDWRMALLSLVSIPVGMVFMAIVMHDYEEKYAGAVKTTDEMNSAIVEYIGGIEVIKAFNQGTASYEKFSEKVRANASYYYHWMLHCQLPMSISKVVSPTTLITILPAGWLLYQSGSLPMGVFIQTIILSLGIAGPLLASMTFIDALAKVGTTVGAVDAFLSAEEQHHPSEPISIETTDISVEHVFFAYDGTTNVLNDISLTIRAGTLNAFVGESGSGKSTLARLIAGYWDVQDGTIRIGGHDLKDIPLTQLYDMVSFVAQDTYLFDDTIRANIRLGKTSATDAQVERAAELSGCADFIQKLAHGYDTVVGSGGSHLSGGERQRIAIARAMLKDAPIVILDEATAYIDPENEVLIQRAVAQLIAGKTVIIIAHRLSTITDADTIFLIADGAAAAEGTHAQLLDACPEYRGMWQAHISAKDGEEND</sequence>
<dbReference type="Pfam" id="PF00005">
    <property type="entry name" value="ABC_tran"/>
    <property type="match status" value="1"/>
</dbReference>
<evidence type="ECO:0000256" key="6">
    <source>
        <dbReference type="ARBA" id="ARBA00023136"/>
    </source>
</evidence>
<evidence type="ECO:0000313" key="10">
    <source>
        <dbReference type="EMBL" id="EHG25605.1"/>
    </source>
</evidence>